<evidence type="ECO:0000313" key="1">
    <source>
        <dbReference type="EMBL" id="RGN47993.1"/>
    </source>
</evidence>
<gene>
    <name evidence="1" type="ORF">DXB61_15360</name>
</gene>
<name>A0AB37LQX6_9BACT</name>
<dbReference type="RefSeq" id="WP_118033024.1">
    <property type="nucleotide sequence ID" value="NZ_QSUP01000025.1"/>
</dbReference>
<dbReference type="AlphaFoldDB" id="A0AB37LQX6"/>
<protein>
    <submittedName>
        <fullName evidence="1">Uncharacterized protein</fullName>
    </submittedName>
</protein>
<sequence>MMNERLKAEFEAYKNDFELIRQQIEKEVVRNEYYKSEFYELTPFSYQRNGFKQGKPVKRHDTIKSSKNLCIYGFNDQAKIIEVKAGCSIENQFYHTFLFYTDNLVKSILYDNGKHLMNVCHYFFKDGKLNRLLLCGNYGSREESYIYDGNVLTHIEIKQYNEEGENAGGLVHIFQYQDDGALDSITKSFPNGYSEIIYKTKRGC</sequence>
<proteinExistence type="predicted"/>
<dbReference type="EMBL" id="QSUP01000025">
    <property type="protein sequence ID" value="RGN47993.1"/>
    <property type="molecule type" value="Genomic_DNA"/>
</dbReference>
<dbReference type="Proteomes" id="UP000261088">
    <property type="component" value="Unassembled WGS sequence"/>
</dbReference>
<organism evidence="1 2">
    <name type="scientific">Parabacteroides merdae</name>
    <dbReference type="NCBI Taxonomy" id="46503"/>
    <lineage>
        <taxon>Bacteria</taxon>
        <taxon>Pseudomonadati</taxon>
        <taxon>Bacteroidota</taxon>
        <taxon>Bacteroidia</taxon>
        <taxon>Bacteroidales</taxon>
        <taxon>Tannerellaceae</taxon>
        <taxon>Parabacteroides</taxon>
    </lineage>
</organism>
<accession>A0AB37LQX6</accession>
<reference evidence="1 2" key="1">
    <citation type="submission" date="2018-08" db="EMBL/GenBank/DDBJ databases">
        <title>A genome reference for cultivated species of the human gut microbiota.</title>
        <authorList>
            <person name="Zou Y."/>
            <person name="Xue W."/>
            <person name="Luo G."/>
        </authorList>
    </citation>
    <scope>NUCLEOTIDE SEQUENCE [LARGE SCALE GENOMIC DNA]</scope>
    <source>
        <strain evidence="1 2">OM05-11AA</strain>
    </source>
</reference>
<evidence type="ECO:0000313" key="2">
    <source>
        <dbReference type="Proteomes" id="UP000261088"/>
    </source>
</evidence>
<comment type="caution">
    <text evidence="1">The sequence shown here is derived from an EMBL/GenBank/DDBJ whole genome shotgun (WGS) entry which is preliminary data.</text>
</comment>